<dbReference type="InterPro" id="IPR037523">
    <property type="entry name" value="VOC_core"/>
</dbReference>
<dbReference type="PANTHER" id="PTHR35006">
    <property type="entry name" value="GLYOXALASE FAMILY PROTEIN (AFU_ORTHOLOGUE AFUA_5G14830)"/>
    <property type="match status" value="1"/>
</dbReference>
<reference evidence="2 3" key="1">
    <citation type="submission" date="2020-12" db="EMBL/GenBank/DDBJ databases">
        <title>Sphingomonas sp.</title>
        <authorList>
            <person name="Kim M.K."/>
        </authorList>
    </citation>
    <scope>NUCLEOTIDE SEQUENCE [LARGE SCALE GENOMIC DNA]</scope>
    <source>
        <strain evidence="2 3">BT552</strain>
    </source>
</reference>
<feature type="domain" description="VOC" evidence="1">
    <location>
        <begin position="1"/>
        <end position="127"/>
    </location>
</feature>
<dbReference type="RefSeq" id="WP_204198591.1">
    <property type="nucleotide sequence ID" value="NZ_JAFEMC010000002.1"/>
</dbReference>
<dbReference type="EMBL" id="JAFEMC010000002">
    <property type="protein sequence ID" value="MBM6576481.1"/>
    <property type="molecule type" value="Genomic_DNA"/>
</dbReference>
<gene>
    <name evidence="2" type="ORF">ILT43_08850</name>
</gene>
<evidence type="ECO:0000259" key="1">
    <source>
        <dbReference type="PROSITE" id="PS51819"/>
    </source>
</evidence>
<dbReference type="InterPro" id="IPR004360">
    <property type="entry name" value="Glyas_Fos-R_dOase_dom"/>
</dbReference>
<dbReference type="Gene3D" id="3.10.180.10">
    <property type="entry name" value="2,3-Dihydroxybiphenyl 1,2-Dioxygenase, domain 1"/>
    <property type="match status" value="1"/>
</dbReference>
<dbReference type="PANTHER" id="PTHR35006:SF1">
    <property type="entry name" value="BLL2941 PROTEIN"/>
    <property type="match status" value="1"/>
</dbReference>
<accession>A0ABS2D8P3</accession>
<dbReference type="Proteomes" id="UP000763641">
    <property type="component" value="Unassembled WGS sequence"/>
</dbReference>
<dbReference type="InterPro" id="IPR029068">
    <property type="entry name" value="Glyas_Bleomycin-R_OHBP_Dase"/>
</dbReference>
<dbReference type="PROSITE" id="PS51819">
    <property type="entry name" value="VOC"/>
    <property type="match status" value="1"/>
</dbReference>
<keyword evidence="3" id="KW-1185">Reference proteome</keyword>
<comment type="caution">
    <text evidence="2">The sequence shown here is derived from an EMBL/GenBank/DDBJ whole genome shotgun (WGS) entry which is preliminary data.</text>
</comment>
<dbReference type="SUPFAM" id="SSF54593">
    <property type="entry name" value="Glyoxalase/Bleomycin resistance protein/Dihydroxybiphenyl dioxygenase"/>
    <property type="match status" value="1"/>
</dbReference>
<protein>
    <submittedName>
        <fullName evidence="2">VOC family protein</fullName>
    </submittedName>
</protein>
<proteinExistence type="predicted"/>
<evidence type="ECO:0000313" key="2">
    <source>
        <dbReference type="EMBL" id="MBM6576481.1"/>
    </source>
</evidence>
<evidence type="ECO:0000313" key="3">
    <source>
        <dbReference type="Proteomes" id="UP000763641"/>
    </source>
</evidence>
<dbReference type="Pfam" id="PF00903">
    <property type="entry name" value="Glyoxalase"/>
    <property type="match status" value="1"/>
</dbReference>
<organism evidence="2 3">
    <name type="scientific">Sphingomonas longa</name>
    <dbReference type="NCBI Taxonomy" id="2778730"/>
    <lineage>
        <taxon>Bacteria</taxon>
        <taxon>Pseudomonadati</taxon>
        <taxon>Pseudomonadota</taxon>
        <taxon>Alphaproteobacteria</taxon>
        <taxon>Sphingomonadales</taxon>
        <taxon>Sphingomonadaceae</taxon>
        <taxon>Sphingomonas</taxon>
    </lineage>
</organism>
<sequence>MIGYVTLGTNDQPRALDFYDGLIGELGGRRLSTLPDARGFTLYGTKRGEPMLAITRPYDGGPANPGNGTMVALGMASRAQVDVVYARALELGATEDGAPGSRGPDTMDFYGAYVRDPDGNKLCFYRMG</sequence>
<name>A0ABS2D8P3_9SPHN</name>
<dbReference type="CDD" id="cd07262">
    <property type="entry name" value="VOC_like"/>
    <property type="match status" value="1"/>
</dbReference>